<dbReference type="RefSeq" id="XP_070142109.1">
    <property type="nucleotide sequence ID" value="XM_070286008.1"/>
</dbReference>
<accession>A0ABM4GHC2</accession>
<gene>
    <name evidence="2" type="primary">LOC138928644</name>
</gene>
<organism evidence="1 2">
    <name type="scientific">Drosophila kikkawai</name>
    <name type="common">Fruit fly</name>
    <dbReference type="NCBI Taxonomy" id="30033"/>
    <lineage>
        <taxon>Eukaryota</taxon>
        <taxon>Metazoa</taxon>
        <taxon>Ecdysozoa</taxon>
        <taxon>Arthropoda</taxon>
        <taxon>Hexapoda</taxon>
        <taxon>Insecta</taxon>
        <taxon>Pterygota</taxon>
        <taxon>Neoptera</taxon>
        <taxon>Endopterygota</taxon>
        <taxon>Diptera</taxon>
        <taxon>Brachycera</taxon>
        <taxon>Muscomorpha</taxon>
        <taxon>Ephydroidea</taxon>
        <taxon>Drosophilidae</taxon>
        <taxon>Drosophila</taxon>
        <taxon>Sophophora</taxon>
    </lineage>
</organism>
<name>A0ABM4GHC2_DROKI</name>
<proteinExistence type="predicted"/>
<protein>
    <submittedName>
        <fullName evidence="2">Mastermind-like protein 2</fullName>
    </submittedName>
</protein>
<dbReference type="Proteomes" id="UP001652661">
    <property type="component" value="Chromosome 3L"/>
</dbReference>
<keyword evidence="1" id="KW-1185">Reference proteome</keyword>
<evidence type="ECO:0000313" key="2">
    <source>
        <dbReference type="RefSeq" id="XP_070142109.1"/>
    </source>
</evidence>
<sequence>MPRINTIAAMYLQQQQQQQQEVPHQEVPHRQPIHLHHQVAWQPLQQPSSIDPTEALSNQHSLIMQPPNPQENITQKDQLLIITSVFKDLKDGGYVLKRLNRQEKKNRS</sequence>
<reference evidence="2" key="1">
    <citation type="submission" date="2025-08" db="UniProtKB">
        <authorList>
            <consortium name="RefSeq"/>
        </authorList>
    </citation>
    <scope>IDENTIFICATION</scope>
    <source>
        <strain evidence="2">14028-0561.14</strain>
        <tissue evidence="2">Whole fly</tissue>
    </source>
</reference>
<evidence type="ECO:0000313" key="1">
    <source>
        <dbReference type="Proteomes" id="UP001652661"/>
    </source>
</evidence>
<dbReference type="GeneID" id="138928644"/>